<sequence>MKNKKNILLAFSILLFLFFFLFKNSVNLDLCQQSDYICRAYFNKLERFISPSILLLFFSFLTYKLPNRVFTYWWKFARLAIPAVFFLVILINLRLHHTPGGWMNLDNEIDLLMIYLIYGLFTLGSVIQIVRGFWSKNLLNRRGTLR</sequence>
<dbReference type="Proteomes" id="UP000230837">
    <property type="component" value="Unassembled WGS sequence"/>
</dbReference>
<keyword evidence="1" id="KW-0812">Transmembrane</keyword>
<evidence type="ECO:0000313" key="2">
    <source>
        <dbReference type="EMBL" id="PIW97052.1"/>
    </source>
</evidence>
<feature type="transmembrane region" description="Helical" evidence="1">
    <location>
        <begin position="47"/>
        <end position="65"/>
    </location>
</feature>
<name>A0A2M7INY1_9BACT</name>
<keyword evidence="1" id="KW-1133">Transmembrane helix</keyword>
<reference evidence="3" key="1">
    <citation type="submission" date="2017-09" db="EMBL/GenBank/DDBJ databases">
        <title>Depth-based differentiation of microbial function through sediment-hosted aquifers and enrichment of novel symbionts in the deep terrestrial subsurface.</title>
        <authorList>
            <person name="Probst A.J."/>
            <person name="Ladd B."/>
            <person name="Jarett J.K."/>
            <person name="Geller-Mcgrath D.E."/>
            <person name="Sieber C.M.K."/>
            <person name="Emerson J.B."/>
            <person name="Anantharaman K."/>
            <person name="Thomas B.C."/>
            <person name="Malmstrom R."/>
            <person name="Stieglmeier M."/>
            <person name="Klingl A."/>
            <person name="Woyke T."/>
            <person name="Ryan C.M."/>
            <person name="Banfield J.F."/>
        </authorList>
    </citation>
    <scope>NUCLEOTIDE SEQUENCE [LARGE SCALE GENOMIC DNA]</scope>
</reference>
<evidence type="ECO:0000313" key="3">
    <source>
        <dbReference type="Proteomes" id="UP000230837"/>
    </source>
</evidence>
<accession>A0A2M7INY1</accession>
<dbReference type="AlphaFoldDB" id="A0A2M7INY1"/>
<evidence type="ECO:0000256" key="1">
    <source>
        <dbReference type="SAM" id="Phobius"/>
    </source>
</evidence>
<keyword evidence="1" id="KW-0472">Membrane</keyword>
<organism evidence="2 3">
    <name type="scientific">Candidatus Kaiserbacteria bacterium CG_4_8_14_3_um_filter_38_9</name>
    <dbReference type="NCBI Taxonomy" id="1974599"/>
    <lineage>
        <taxon>Bacteria</taxon>
        <taxon>Candidatus Kaiseribacteriota</taxon>
    </lineage>
</organism>
<gene>
    <name evidence="2" type="ORF">COZ82_01660</name>
</gene>
<dbReference type="EMBL" id="PFHR01000092">
    <property type="protein sequence ID" value="PIW97052.1"/>
    <property type="molecule type" value="Genomic_DNA"/>
</dbReference>
<comment type="caution">
    <text evidence="2">The sequence shown here is derived from an EMBL/GenBank/DDBJ whole genome shotgun (WGS) entry which is preliminary data.</text>
</comment>
<feature type="transmembrane region" description="Helical" evidence="1">
    <location>
        <begin position="72"/>
        <end position="93"/>
    </location>
</feature>
<feature type="transmembrane region" description="Helical" evidence="1">
    <location>
        <begin position="113"/>
        <end position="134"/>
    </location>
</feature>
<proteinExistence type="predicted"/>
<protein>
    <submittedName>
        <fullName evidence="2">Uncharacterized protein</fullName>
    </submittedName>
</protein>